<reference evidence="3" key="1">
    <citation type="journal article" date="2006" name="Science">
        <title>Ancient noncoding elements conserved in the human genome.</title>
        <authorList>
            <person name="Venkatesh B."/>
            <person name="Kirkness E.F."/>
            <person name="Loh Y.H."/>
            <person name="Halpern A.L."/>
            <person name="Lee A.P."/>
            <person name="Johnson J."/>
            <person name="Dandona N."/>
            <person name="Viswanathan L.D."/>
            <person name="Tay A."/>
            <person name="Venter J.C."/>
            <person name="Strausberg R.L."/>
            <person name="Brenner S."/>
        </authorList>
    </citation>
    <scope>NUCLEOTIDE SEQUENCE [LARGE SCALE GENOMIC DNA]</scope>
</reference>
<feature type="compositionally biased region" description="Basic and acidic residues" evidence="1">
    <location>
        <begin position="188"/>
        <end position="201"/>
    </location>
</feature>
<evidence type="ECO:0000256" key="1">
    <source>
        <dbReference type="SAM" id="MobiDB-lite"/>
    </source>
</evidence>
<reference evidence="2" key="4">
    <citation type="submission" date="2025-08" db="UniProtKB">
        <authorList>
            <consortium name="Ensembl"/>
        </authorList>
    </citation>
    <scope>IDENTIFICATION</scope>
</reference>
<dbReference type="InterPro" id="IPR051075">
    <property type="entry name" value="SCF_subunit_WD-repeat"/>
</dbReference>
<dbReference type="OMA" id="KRERPHF"/>
<dbReference type="Proteomes" id="UP000314986">
    <property type="component" value="Unassembled WGS sequence"/>
</dbReference>
<accession>A0A4W3JTA3</accession>
<evidence type="ECO:0000313" key="2">
    <source>
        <dbReference type="Ensembl" id="ENSCMIP00000042451.1"/>
    </source>
</evidence>
<keyword evidence="3" id="KW-1185">Reference proteome</keyword>
<reference evidence="3" key="3">
    <citation type="journal article" date="2014" name="Nature">
        <title>Elephant shark genome provides unique insights into gnathostome evolution.</title>
        <authorList>
            <consortium name="International Elephant Shark Genome Sequencing Consortium"/>
            <person name="Venkatesh B."/>
            <person name="Lee A.P."/>
            <person name="Ravi V."/>
            <person name="Maurya A.K."/>
            <person name="Lian M.M."/>
            <person name="Swann J.B."/>
            <person name="Ohta Y."/>
            <person name="Flajnik M.F."/>
            <person name="Sutoh Y."/>
            <person name="Kasahara M."/>
            <person name="Hoon S."/>
            <person name="Gangu V."/>
            <person name="Roy S.W."/>
            <person name="Irimia M."/>
            <person name="Korzh V."/>
            <person name="Kondrychyn I."/>
            <person name="Lim Z.W."/>
            <person name="Tay B.H."/>
            <person name="Tohari S."/>
            <person name="Kong K.W."/>
            <person name="Ho S."/>
            <person name="Lorente-Galdos B."/>
            <person name="Quilez J."/>
            <person name="Marques-Bonet T."/>
            <person name="Raney B.J."/>
            <person name="Ingham P.W."/>
            <person name="Tay A."/>
            <person name="Hillier L.W."/>
            <person name="Minx P."/>
            <person name="Boehm T."/>
            <person name="Wilson R.K."/>
            <person name="Brenner S."/>
            <person name="Warren W.C."/>
        </authorList>
    </citation>
    <scope>NUCLEOTIDE SEQUENCE [LARGE SCALE GENOMIC DNA]</scope>
</reference>
<name>A0A4W3JTA3_CALMI</name>
<sequence length="234" mass="27040">MQNPSQQHRARYWQEWGPRPTGPDSCKVISETAEKSLKKIPDTFNARQSTDGCVCIKTIITPFEVREQELKQNFSLHSHNVKCFIPRPVLIRSKSAQCYGETPFHLKSEKIRPQTAVDDIIENHLAFPKDQQRSSVAPQGTKPTVSFDKLIVDKRPPMDPYRNRSGFYLRTLKEQKEYTERIAQSHSKSQEMETEQKDKASRQAWLRRVKGLPIEYFTKEGMLSAPELGSNSYI</sequence>
<feature type="region of interest" description="Disordered" evidence="1">
    <location>
        <begin position="181"/>
        <end position="202"/>
    </location>
</feature>
<evidence type="ECO:0008006" key="4">
    <source>
        <dbReference type="Google" id="ProtNLM"/>
    </source>
</evidence>
<dbReference type="InParanoid" id="A0A4W3JTA3"/>
<dbReference type="Ensembl" id="ENSCMIT00000043069.1">
    <property type="protein sequence ID" value="ENSCMIP00000042451.1"/>
    <property type="gene ID" value="ENSCMIG00000017652.1"/>
</dbReference>
<proteinExistence type="predicted"/>
<organism evidence="2 3">
    <name type="scientific">Callorhinchus milii</name>
    <name type="common">Ghost shark</name>
    <dbReference type="NCBI Taxonomy" id="7868"/>
    <lineage>
        <taxon>Eukaryota</taxon>
        <taxon>Metazoa</taxon>
        <taxon>Chordata</taxon>
        <taxon>Craniata</taxon>
        <taxon>Vertebrata</taxon>
        <taxon>Chondrichthyes</taxon>
        <taxon>Holocephali</taxon>
        <taxon>Chimaeriformes</taxon>
        <taxon>Callorhinchidae</taxon>
        <taxon>Callorhinchus</taxon>
    </lineage>
</organism>
<dbReference type="AlphaFoldDB" id="A0A4W3JTA3"/>
<evidence type="ECO:0000313" key="3">
    <source>
        <dbReference type="Proteomes" id="UP000314986"/>
    </source>
</evidence>
<protein>
    <recommendedName>
        <fullName evidence="4">Enkurin domain-containing protein</fullName>
    </recommendedName>
</protein>
<reference evidence="3" key="2">
    <citation type="journal article" date="2007" name="PLoS Biol.">
        <title>Survey sequencing and comparative analysis of the elephant shark (Callorhinchus milii) genome.</title>
        <authorList>
            <person name="Venkatesh B."/>
            <person name="Kirkness E.F."/>
            <person name="Loh Y.H."/>
            <person name="Halpern A.L."/>
            <person name="Lee A.P."/>
            <person name="Johnson J."/>
            <person name="Dandona N."/>
            <person name="Viswanathan L.D."/>
            <person name="Tay A."/>
            <person name="Venter J.C."/>
            <person name="Strausberg R.L."/>
            <person name="Brenner S."/>
        </authorList>
    </citation>
    <scope>NUCLEOTIDE SEQUENCE [LARGE SCALE GENOMIC DNA]</scope>
</reference>
<dbReference type="STRING" id="7868.ENSCMIP00000042451"/>
<dbReference type="GeneTree" id="ENSGT00940000158003"/>
<feature type="region of interest" description="Disordered" evidence="1">
    <location>
        <begin position="1"/>
        <end position="23"/>
    </location>
</feature>
<dbReference type="PANTHER" id="PTHR19872:SF7">
    <property type="entry name" value="F-BOX AND WD REPEAT DOMAIN CONTAINING PROTEIN 10B-RELATED"/>
    <property type="match status" value="1"/>
</dbReference>
<reference evidence="2" key="5">
    <citation type="submission" date="2025-09" db="UniProtKB">
        <authorList>
            <consortium name="Ensembl"/>
        </authorList>
    </citation>
    <scope>IDENTIFICATION</scope>
</reference>
<dbReference type="PANTHER" id="PTHR19872">
    <property type="entry name" value="UBIQUITIN LIGASE SPECIFICITY FACTOR/HREP PROTEIN"/>
    <property type="match status" value="1"/>
</dbReference>